<comment type="caution">
    <text evidence="5">The sequence shown here is derived from an EMBL/GenBank/DDBJ whole genome shotgun (WGS) entry which is preliminary data.</text>
</comment>
<dbReference type="PROSITE" id="PS00671">
    <property type="entry name" value="D_2_HYDROXYACID_DH_3"/>
    <property type="match status" value="1"/>
</dbReference>
<name>A0ABQ4FGF6_9ACTN</name>
<accession>A0ABQ4FGF6</accession>
<dbReference type="EMBL" id="BOOB01000029">
    <property type="protein sequence ID" value="GIH33905.1"/>
    <property type="molecule type" value="Genomic_DNA"/>
</dbReference>
<feature type="compositionally biased region" description="Low complexity" evidence="3">
    <location>
        <begin position="42"/>
        <end position="54"/>
    </location>
</feature>
<dbReference type="InterPro" id="IPR029753">
    <property type="entry name" value="D-isomer_DH_CS"/>
</dbReference>
<dbReference type="SUPFAM" id="SSF51735">
    <property type="entry name" value="NAD(P)-binding Rossmann-fold domains"/>
    <property type="match status" value="1"/>
</dbReference>
<evidence type="ECO:0000313" key="5">
    <source>
        <dbReference type="EMBL" id="GIH33905.1"/>
    </source>
</evidence>
<protein>
    <recommendedName>
        <fullName evidence="4">D-isomer specific 2-hydroxyacid dehydrogenase NAD-binding domain-containing protein</fullName>
    </recommendedName>
</protein>
<feature type="domain" description="D-isomer specific 2-hydroxyacid dehydrogenase NAD-binding" evidence="4">
    <location>
        <begin position="246"/>
        <end position="412"/>
    </location>
</feature>
<dbReference type="Pfam" id="PF02826">
    <property type="entry name" value="2-Hacid_dh_C"/>
    <property type="match status" value="1"/>
</dbReference>
<evidence type="ECO:0000256" key="1">
    <source>
        <dbReference type="ARBA" id="ARBA00023002"/>
    </source>
</evidence>
<evidence type="ECO:0000256" key="2">
    <source>
        <dbReference type="ARBA" id="ARBA00023027"/>
    </source>
</evidence>
<feature type="region of interest" description="Disordered" evidence="3">
    <location>
        <begin position="1"/>
        <end position="97"/>
    </location>
</feature>
<proteinExistence type="predicted"/>
<reference evidence="5 6" key="1">
    <citation type="submission" date="2021-01" db="EMBL/GenBank/DDBJ databases">
        <title>Whole genome shotgun sequence of Microbispora amethystogenes NBRC 101907.</title>
        <authorList>
            <person name="Komaki H."/>
            <person name="Tamura T."/>
        </authorList>
    </citation>
    <scope>NUCLEOTIDE SEQUENCE [LARGE SCALE GENOMIC DNA]</scope>
    <source>
        <strain evidence="5 6">NBRC 101907</strain>
    </source>
</reference>
<sequence length="447" mass="46571">MIRSSRADSRSVTSASPPGRNAIAQGTESPRTSVRGRPGATAVAAPSGPGSVPAPESPELPESPESPEPPVALAAGSGGGVLPASPPCPHPATTGRATASSAADSLAIDRAVPAPCLSVITVTSSSTLTRGPSRWFPRLLPVNIWVATQDIADDLSTLPDGLPVPDRKVYDGTGPLPGPPEEVEIWVPPLVPVPGIPGLLGRMGNLRLLQTVTAGVEPYLPHLPPKAVLCNARGVHDAGTAEWAVGAMIAMRRDFPGFVTAQARGEWTYHHTGVLADSTVLIVGYGSIGEALERRLAGFEVEIVRVARTARDNVHGQDELPALLPHADVVVLLVPATTSTAGLVDAEFLARMKDGALLVNAARGSVVDGDALLAELRAGRLRAALDVTPVEPLPSDHPLWTAPGVFITPHVAGSTPASVRRTRELVREQIIRHLTGRPLANMITGHY</sequence>
<dbReference type="CDD" id="cd12166">
    <property type="entry name" value="2-Hacid_dh_7"/>
    <property type="match status" value="1"/>
</dbReference>
<keyword evidence="6" id="KW-1185">Reference proteome</keyword>
<evidence type="ECO:0000259" key="4">
    <source>
        <dbReference type="Pfam" id="PF02826"/>
    </source>
</evidence>
<dbReference type="Gene3D" id="3.40.50.720">
    <property type="entry name" value="NAD(P)-binding Rossmann-like Domain"/>
    <property type="match status" value="2"/>
</dbReference>
<dbReference type="Proteomes" id="UP000651728">
    <property type="component" value="Unassembled WGS sequence"/>
</dbReference>
<keyword evidence="1" id="KW-0560">Oxidoreductase</keyword>
<evidence type="ECO:0000313" key="6">
    <source>
        <dbReference type="Proteomes" id="UP000651728"/>
    </source>
</evidence>
<organism evidence="5 6">
    <name type="scientific">Microbispora amethystogenes</name>
    <dbReference type="NCBI Taxonomy" id="1427754"/>
    <lineage>
        <taxon>Bacteria</taxon>
        <taxon>Bacillati</taxon>
        <taxon>Actinomycetota</taxon>
        <taxon>Actinomycetes</taxon>
        <taxon>Streptosporangiales</taxon>
        <taxon>Streptosporangiaceae</taxon>
        <taxon>Microbispora</taxon>
    </lineage>
</organism>
<evidence type="ECO:0000256" key="3">
    <source>
        <dbReference type="SAM" id="MobiDB-lite"/>
    </source>
</evidence>
<dbReference type="PANTHER" id="PTHR43333">
    <property type="entry name" value="2-HACID_DH_C DOMAIN-CONTAINING PROTEIN"/>
    <property type="match status" value="1"/>
</dbReference>
<gene>
    <name evidence="5" type="ORF">Mam01_40690</name>
</gene>
<dbReference type="PANTHER" id="PTHR43333:SF1">
    <property type="entry name" value="D-ISOMER SPECIFIC 2-HYDROXYACID DEHYDROGENASE NAD-BINDING DOMAIN-CONTAINING PROTEIN"/>
    <property type="match status" value="1"/>
</dbReference>
<keyword evidence="2" id="KW-0520">NAD</keyword>
<dbReference type="InterPro" id="IPR006140">
    <property type="entry name" value="D-isomer_DH_NAD-bd"/>
</dbReference>
<dbReference type="InterPro" id="IPR036291">
    <property type="entry name" value="NAD(P)-bd_dom_sf"/>
</dbReference>